<dbReference type="PANTHER" id="PTHR43639:SF1">
    <property type="entry name" value="SHORT-CHAIN DEHYDROGENASE_REDUCTASE FAMILY PROTEIN"/>
    <property type="match status" value="1"/>
</dbReference>
<dbReference type="SUPFAM" id="SSF54637">
    <property type="entry name" value="Thioesterase/thiol ester dehydrase-isomerase"/>
    <property type="match status" value="1"/>
</dbReference>
<evidence type="ECO:0000256" key="1">
    <source>
        <dbReference type="ARBA" id="ARBA00005005"/>
    </source>
</evidence>
<dbReference type="GO" id="GO:0004300">
    <property type="term" value="F:enoyl-CoA hydratase activity"/>
    <property type="evidence" value="ECO:0007669"/>
    <property type="project" value="UniProtKB-ARBA"/>
</dbReference>
<dbReference type="Pfam" id="PF13561">
    <property type="entry name" value="adh_short_C2"/>
    <property type="match status" value="1"/>
</dbReference>
<dbReference type="CDD" id="cd03449">
    <property type="entry name" value="R_hydratase"/>
    <property type="match status" value="1"/>
</dbReference>
<proteinExistence type="inferred from homology"/>
<keyword evidence="3" id="KW-0560">Oxidoreductase</keyword>
<dbReference type="SUPFAM" id="SSF51735">
    <property type="entry name" value="NAD(P)-binding Rossmann-fold domains"/>
    <property type="match status" value="1"/>
</dbReference>
<reference evidence="5 6" key="1">
    <citation type="submission" date="2019-12" db="EMBL/GenBank/DDBJ databases">
        <title>Novel species isolated from a subtropical stream in China.</title>
        <authorList>
            <person name="Lu H."/>
        </authorList>
    </citation>
    <scope>NUCLEOTIDE SEQUENCE [LARGE SCALE GENOMIC DNA]</scope>
    <source>
        <strain evidence="5 6">FT135W</strain>
    </source>
</reference>
<sequence>MFKDFDAIQVGETQTLTKHITEADVRKFVEMTGDDNPLHVDRAYAETTAFKDIVVHGMLGASFISTVIGTKLPGTGALWVSQNMEFLLPVRLGDVLTISATVLKKHERERLLELDTKIVNQNQQLILTGVGKVKVLVTAEPEVKPALAARPRVAIVTGGAGGIGKAICQRLAADGFDVVVNYRGQADRAAQIVAEINAATGEGKGRALAVQADIATEAGAQALYQAAVKAFGAVSVLVNNASPRINPKPFAATAWDDVQQQMDVQVKGAFLMTGAVAPEMGARKWGRIVNITSQVLDGSPSVTWTGYAMAKGALQVFSNYMAAELGPQGITVNCVSPGMCETTLIGDIPEKAQLMIARQTPLRRLAKPSDVAAAVAYLVSDDAGFITGDTVAVNGGMAMR</sequence>
<evidence type="ECO:0000256" key="3">
    <source>
        <dbReference type="ARBA" id="ARBA00023002"/>
    </source>
</evidence>
<dbReference type="GO" id="GO:0006635">
    <property type="term" value="P:fatty acid beta-oxidation"/>
    <property type="evidence" value="ECO:0007669"/>
    <property type="project" value="UniProtKB-UniPathway"/>
</dbReference>
<dbReference type="PRINTS" id="PR00080">
    <property type="entry name" value="SDRFAMILY"/>
</dbReference>
<dbReference type="Gene3D" id="3.40.50.720">
    <property type="entry name" value="NAD(P)-binding Rossmann-like Domain"/>
    <property type="match status" value="1"/>
</dbReference>
<protein>
    <submittedName>
        <fullName evidence="5">SDR family oxidoreductase</fullName>
    </submittedName>
</protein>
<gene>
    <name evidence="5" type="ORF">GTP46_22755</name>
</gene>
<organism evidence="5 6">
    <name type="scientific">Duganella flavida</name>
    <dbReference type="NCBI Taxonomy" id="2692175"/>
    <lineage>
        <taxon>Bacteria</taxon>
        <taxon>Pseudomonadati</taxon>
        <taxon>Pseudomonadota</taxon>
        <taxon>Betaproteobacteria</taxon>
        <taxon>Burkholderiales</taxon>
        <taxon>Oxalobacteraceae</taxon>
        <taxon>Telluria group</taxon>
        <taxon>Duganella</taxon>
    </lineage>
</organism>
<dbReference type="InterPro" id="IPR036291">
    <property type="entry name" value="NAD(P)-bd_dom_sf"/>
</dbReference>
<dbReference type="RefSeq" id="WP_161008905.1">
    <property type="nucleotide sequence ID" value="NZ_WWCN01000016.1"/>
</dbReference>
<feature type="domain" description="MaoC-like" evidence="4">
    <location>
        <begin position="16"/>
        <end position="111"/>
    </location>
</feature>
<dbReference type="EMBL" id="WWCN01000016">
    <property type="protein sequence ID" value="MYM25455.1"/>
    <property type="molecule type" value="Genomic_DNA"/>
</dbReference>
<comment type="similarity">
    <text evidence="2">Belongs to the short-chain dehydrogenases/reductases (SDR) family.</text>
</comment>
<dbReference type="Gene3D" id="3.10.129.10">
    <property type="entry name" value="Hotdog Thioesterase"/>
    <property type="match status" value="1"/>
</dbReference>
<dbReference type="Proteomes" id="UP000479335">
    <property type="component" value="Unassembled WGS sequence"/>
</dbReference>
<dbReference type="InterPro" id="IPR029069">
    <property type="entry name" value="HotDog_dom_sf"/>
</dbReference>
<dbReference type="PANTHER" id="PTHR43639">
    <property type="entry name" value="OXIDOREDUCTASE, SHORT-CHAIN DEHYDROGENASE/REDUCTASE FAMILY (AFU_ORTHOLOGUE AFUA_5G02870)"/>
    <property type="match status" value="1"/>
</dbReference>
<dbReference type="InterPro" id="IPR002539">
    <property type="entry name" value="MaoC-like_dom"/>
</dbReference>
<evidence type="ECO:0000256" key="2">
    <source>
        <dbReference type="ARBA" id="ARBA00006484"/>
    </source>
</evidence>
<evidence type="ECO:0000313" key="6">
    <source>
        <dbReference type="Proteomes" id="UP000479335"/>
    </source>
</evidence>
<dbReference type="UniPathway" id="UPA00659"/>
<dbReference type="InterPro" id="IPR002347">
    <property type="entry name" value="SDR_fam"/>
</dbReference>
<evidence type="ECO:0000313" key="5">
    <source>
        <dbReference type="EMBL" id="MYM25455.1"/>
    </source>
</evidence>
<comment type="pathway">
    <text evidence="1">Lipid metabolism; fatty acid beta-oxidation.</text>
</comment>
<dbReference type="AlphaFoldDB" id="A0A6L8KEF3"/>
<comment type="caution">
    <text evidence="5">The sequence shown here is derived from an EMBL/GenBank/DDBJ whole genome shotgun (WGS) entry which is preliminary data.</text>
</comment>
<keyword evidence="6" id="KW-1185">Reference proteome</keyword>
<dbReference type="Pfam" id="PF01575">
    <property type="entry name" value="MaoC_dehydratas"/>
    <property type="match status" value="1"/>
</dbReference>
<name>A0A6L8KEF3_9BURK</name>
<dbReference type="FunFam" id="3.40.50.720:FF:000173">
    <property type="entry name" value="3-oxoacyl-[acyl-carrier protein] reductase"/>
    <property type="match status" value="1"/>
</dbReference>
<accession>A0A6L8KEF3</accession>
<dbReference type="PRINTS" id="PR00081">
    <property type="entry name" value="GDHRDH"/>
</dbReference>
<dbReference type="GO" id="GO:0016491">
    <property type="term" value="F:oxidoreductase activity"/>
    <property type="evidence" value="ECO:0007669"/>
    <property type="project" value="UniProtKB-KW"/>
</dbReference>
<evidence type="ECO:0000259" key="4">
    <source>
        <dbReference type="Pfam" id="PF01575"/>
    </source>
</evidence>